<dbReference type="EMBL" id="WUMV01000007">
    <property type="protein sequence ID" value="MXN66235.1"/>
    <property type="molecule type" value="Genomic_DNA"/>
</dbReference>
<comment type="caution">
    <text evidence="5">The sequence shown here is derived from an EMBL/GenBank/DDBJ whole genome shotgun (WGS) entry which is preliminary data.</text>
</comment>
<dbReference type="SUPFAM" id="SSF53686">
    <property type="entry name" value="Tryptophan synthase beta subunit-like PLP-dependent enzymes"/>
    <property type="match status" value="1"/>
</dbReference>
<dbReference type="GO" id="GO:0006565">
    <property type="term" value="P:L-serine catabolic process"/>
    <property type="evidence" value="ECO:0007669"/>
    <property type="project" value="TreeGrafter"/>
</dbReference>
<evidence type="ECO:0000256" key="2">
    <source>
        <dbReference type="ARBA" id="ARBA00022898"/>
    </source>
</evidence>
<name>A0A7X3LW89_9HYPH</name>
<evidence type="ECO:0000256" key="1">
    <source>
        <dbReference type="ARBA" id="ARBA00001933"/>
    </source>
</evidence>
<dbReference type="PANTHER" id="PTHR48078:SF7">
    <property type="entry name" value="BLL6502 PROTEIN"/>
    <property type="match status" value="1"/>
</dbReference>
<dbReference type="GO" id="GO:0006567">
    <property type="term" value="P:L-threonine catabolic process"/>
    <property type="evidence" value="ECO:0007669"/>
    <property type="project" value="TreeGrafter"/>
</dbReference>
<protein>
    <submittedName>
        <fullName evidence="5">Threonine dehydratase</fullName>
    </submittedName>
</protein>
<dbReference type="AlphaFoldDB" id="A0A7X3LW89"/>
<sequence length="320" mass="33940">MLTLAAMEDAAKIVYGAISPTPQYAWPLIGEAVGKTVWVKHENHTPIGAFKVRGGLVYLKNFADHSTTGQGIISATRGNHGQSLAFAAKRFGLPCTIVVPHGNSTEKNAAMRAFGATLVEHGRDFDEAKAHAFDLAEEQHLHFVPSFHADLVRGVATYGLEFLRSVPELDVIYVPIGLGSGICGMISARDALGLKTKIIGVVSSKADAYARSFETGDYKETDSASTFADGMAVRCPSEEALAVIRAGAEDVIRVSEDDVAEAMRLYYRATHNIAEGAGAAALAALLADANRGSVPGIVLSGQNVDRDVFAKVLEGETPEI</sequence>
<dbReference type="InterPro" id="IPR001926">
    <property type="entry name" value="TrpB-like_PALP"/>
</dbReference>
<dbReference type="RefSeq" id="WP_160776482.1">
    <property type="nucleotide sequence ID" value="NZ_WUMV01000007.1"/>
</dbReference>
<dbReference type="GO" id="GO:0009097">
    <property type="term" value="P:isoleucine biosynthetic process"/>
    <property type="evidence" value="ECO:0007669"/>
    <property type="project" value="TreeGrafter"/>
</dbReference>
<dbReference type="NCBIfam" id="NF004771">
    <property type="entry name" value="PRK06110.1"/>
    <property type="match status" value="1"/>
</dbReference>
<dbReference type="Gene3D" id="3.40.50.1100">
    <property type="match status" value="2"/>
</dbReference>
<dbReference type="CDD" id="cd01562">
    <property type="entry name" value="Thr-dehyd"/>
    <property type="match status" value="1"/>
</dbReference>
<dbReference type="InterPro" id="IPR036052">
    <property type="entry name" value="TrpB-like_PALP_sf"/>
</dbReference>
<evidence type="ECO:0000256" key="3">
    <source>
        <dbReference type="ARBA" id="ARBA00023239"/>
    </source>
</evidence>
<dbReference type="GO" id="GO:0003941">
    <property type="term" value="F:L-serine ammonia-lyase activity"/>
    <property type="evidence" value="ECO:0007669"/>
    <property type="project" value="TreeGrafter"/>
</dbReference>
<comment type="cofactor">
    <cofactor evidence="1">
        <name>pyridoxal 5'-phosphate</name>
        <dbReference type="ChEBI" id="CHEBI:597326"/>
    </cofactor>
</comment>
<keyword evidence="2" id="KW-0663">Pyridoxal phosphate</keyword>
<evidence type="ECO:0000313" key="6">
    <source>
        <dbReference type="Proteomes" id="UP000433101"/>
    </source>
</evidence>
<accession>A0A7X3LW89</accession>
<reference evidence="5 6" key="1">
    <citation type="submission" date="2019-12" db="EMBL/GenBank/DDBJ databases">
        <authorList>
            <person name="Li M."/>
        </authorList>
    </citation>
    <scope>NUCLEOTIDE SEQUENCE [LARGE SCALE GENOMIC DNA]</scope>
    <source>
        <strain evidence="5 6">GBMRC 2046</strain>
    </source>
</reference>
<dbReference type="GO" id="GO:0004794">
    <property type="term" value="F:threonine deaminase activity"/>
    <property type="evidence" value="ECO:0007669"/>
    <property type="project" value="TreeGrafter"/>
</dbReference>
<dbReference type="PANTHER" id="PTHR48078">
    <property type="entry name" value="THREONINE DEHYDRATASE, MITOCHONDRIAL-RELATED"/>
    <property type="match status" value="1"/>
</dbReference>
<dbReference type="InterPro" id="IPR050147">
    <property type="entry name" value="Ser/Thr_Dehydratase"/>
</dbReference>
<evidence type="ECO:0000259" key="4">
    <source>
        <dbReference type="Pfam" id="PF00291"/>
    </source>
</evidence>
<gene>
    <name evidence="5" type="ORF">GR183_15075</name>
</gene>
<proteinExistence type="predicted"/>
<organism evidence="5 6">
    <name type="scientific">Stappia sediminis</name>
    <dbReference type="NCBI Taxonomy" id="2692190"/>
    <lineage>
        <taxon>Bacteria</taxon>
        <taxon>Pseudomonadati</taxon>
        <taxon>Pseudomonadota</taxon>
        <taxon>Alphaproteobacteria</taxon>
        <taxon>Hyphomicrobiales</taxon>
        <taxon>Stappiaceae</taxon>
        <taxon>Stappia</taxon>
    </lineage>
</organism>
<keyword evidence="6" id="KW-1185">Reference proteome</keyword>
<dbReference type="Proteomes" id="UP000433101">
    <property type="component" value="Unassembled WGS sequence"/>
</dbReference>
<keyword evidence="3" id="KW-0456">Lyase</keyword>
<feature type="domain" description="Tryptophan synthase beta chain-like PALP" evidence="4">
    <location>
        <begin position="16"/>
        <end position="292"/>
    </location>
</feature>
<evidence type="ECO:0000313" key="5">
    <source>
        <dbReference type="EMBL" id="MXN66235.1"/>
    </source>
</evidence>
<dbReference type="Pfam" id="PF00291">
    <property type="entry name" value="PALP"/>
    <property type="match status" value="1"/>
</dbReference>